<comment type="caution">
    <text evidence="2">The sequence shown here is derived from an EMBL/GenBank/DDBJ whole genome shotgun (WGS) entry which is preliminary data.</text>
</comment>
<evidence type="ECO:0000313" key="2">
    <source>
        <dbReference type="EMBL" id="KAK5255969.1"/>
    </source>
</evidence>
<proteinExistence type="predicted"/>
<feature type="compositionally biased region" description="Basic and acidic residues" evidence="1">
    <location>
        <begin position="57"/>
        <end position="80"/>
    </location>
</feature>
<feature type="compositionally biased region" description="Basic and acidic residues" evidence="1">
    <location>
        <begin position="97"/>
        <end position="113"/>
    </location>
</feature>
<protein>
    <submittedName>
        <fullName evidence="2">Phosphatidylinositol-3,5-bisphosphate 5-phosphatase</fullName>
    </submittedName>
</protein>
<feature type="compositionally biased region" description="Polar residues" evidence="1">
    <location>
        <begin position="20"/>
        <end position="39"/>
    </location>
</feature>
<sequence>MDPPGQPARSPSEAKDGLDSHTTTLVSQTNNVNEASANELTVDRADGDDDGVSKTAHVSEDKPGGESLEPVHAERPEADHAPASVPQTPRSGSVLVEKTDEEQIKSSEPRCFDRFQSPENTQKNKQPIHDNVGGAGVAKMHKFSLYETASRFYLVGGNVMDSHFRVLKIDRTSAPG</sequence>
<keyword evidence="3" id="KW-1185">Reference proteome</keyword>
<feature type="region of interest" description="Disordered" evidence="1">
    <location>
        <begin position="1"/>
        <end position="133"/>
    </location>
</feature>
<dbReference type="EMBL" id="JAVRRA010008763">
    <property type="protein sequence ID" value="KAK5255969.1"/>
    <property type="molecule type" value="Genomic_DNA"/>
</dbReference>
<reference evidence="2 3" key="1">
    <citation type="submission" date="2023-08" db="EMBL/GenBank/DDBJ databases">
        <title>Black Yeasts Isolated from many extreme environments.</title>
        <authorList>
            <person name="Coleine C."/>
            <person name="Stajich J.E."/>
            <person name="Selbmann L."/>
        </authorList>
    </citation>
    <scope>NUCLEOTIDE SEQUENCE [LARGE SCALE GENOMIC DNA]</scope>
    <source>
        <strain evidence="2 3">CCFEE 536</strain>
    </source>
</reference>
<dbReference type="Proteomes" id="UP001357485">
    <property type="component" value="Unassembled WGS sequence"/>
</dbReference>
<accession>A0ABR0LXH0</accession>
<feature type="non-terminal residue" evidence="2">
    <location>
        <position position="176"/>
    </location>
</feature>
<gene>
    <name evidence="2" type="primary">FIG4_2</name>
    <name evidence="2" type="ORF">LTR16_004311</name>
</gene>
<organism evidence="2 3">
    <name type="scientific">Cryomyces antarcticus</name>
    <dbReference type="NCBI Taxonomy" id="329879"/>
    <lineage>
        <taxon>Eukaryota</taxon>
        <taxon>Fungi</taxon>
        <taxon>Dikarya</taxon>
        <taxon>Ascomycota</taxon>
        <taxon>Pezizomycotina</taxon>
        <taxon>Dothideomycetes</taxon>
        <taxon>Dothideomycetes incertae sedis</taxon>
        <taxon>Cryomyces</taxon>
    </lineage>
</organism>
<name>A0ABR0LXH0_9PEZI</name>
<evidence type="ECO:0000313" key="3">
    <source>
        <dbReference type="Proteomes" id="UP001357485"/>
    </source>
</evidence>
<evidence type="ECO:0000256" key="1">
    <source>
        <dbReference type="SAM" id="MobiDB-lite"/>
    </source>
</evidence>